<protein>
    <submittedName>
        <fullName evidence="2">UPF0104 family protein</fullName>
    </submittedName>
</protein>
<dbReference type="AlphaFoldDB" id="A0AB39CY66"/>
<keyword evidence="1" id="KW-0812">Transmembrane</keyword>
<feature type="transmembrane region" description="Helical" evidence="1">
    <location>
        <begin position="143"/>
        <end position="165"/>
    </location>
</feature>
<proteinExistence type="predicted"/>
<keyword evidence="1" id="KW-0472">Membrane</keyword>
<evidence type="ECO:0000313" key="4">
    <source>
        <dbReference type="EMBL" id="XDJ79070.1"/>
    </source>
</evidence>
<evidence type="ECO:0000313" key="2">
    <source>
        <dbReference type="EMBL" id="XDJ46681.1"/>
    </source>
</evidence>
<feature type="transmembrane region" description="Helical" evidence="1">
    <location>
        <begin position="20"/>
        <end position="38"/>
    </location>
</feature>
<dbReference type="EMBL" id="CP158254">
    <property type="protein sequence ID" value="XDJ46681.1"/>
    <property type="molecule type" value="Genomic_DNA"/>
</dbReference>
<accession>A0AB39CY66</accession>
<feature type="transmembrane region" description="Helical" evidence="1">
    <location>
        <begin position="94"/>
        <end position="116"/>
    </location>
</feature>
<name>A0AB39CY66_9BURK</name>
<keyword evidence="1" id="KW-1133">Transmembrane helix</keyword>
<gene>
    <name evidence="3" type="ORF">ABRY94_11310</name>
    <name evidence="2" type="ORF">ABRZ04_10125</name>
    <name evidence="4" type="ORF">ABRZ07_09085</name>
</gene>
<feature type="transmembrane region" description="Helical" evidence="1">
    <location>
        <begin position="244"/>
        <end position="264"/>
    </location>
</feature>
<evidence type="ECO:0000313" key="3">
    <source>
        <dbReference type="EMBL" id="XDJ68658.1"/>
    </source>
</evidence>
<feature type="transmembrane region" description="Helical" evidence="1">
    <location>
        <begin position="50"/>
        <end position="73"/>
    </location>
</feature>
<dbReference type="EMBL" id="CP158267">
    <property type="protein sequence ID" value="XDJ79070.1"/>
    <property type="molecule type" value="Genomic_DNA"/>
</dbReference>
<reference evidence="2" key="1">
    <citation type="submission" date="2024-05" db="EMBL/GenBank/DDBJ databases">
        <authorList>
            <person name="Luo Y.-C."/>
            <person name="Nicholds J."/>
            <person name="Mortimer T."/>
            <person name="Maboni G."/>
        </authorList>
    </citation>
    <scope>NUCLEOTIDE SEQUENCE</scope>
    <source>
        <strain evidence="4">141555</strain>
        <strain evidence="3">144863</strain>
        <strain evidence="2">151836</strain>
    </source>
</reference>
<evidence type="ECO:0000256" key="1">
    <source>
        <dbReference type="SAM" id="Phobius"/>
    </source>
</evidence>
<sequence>MTPRIAFLWRRLRETRPRIARFLALTISLAVIAMLVRLGSQIDWREVFLAVRGIAGTTLALAGVLAFSGYAAYAGIDYLARRFLHHEQTVWKTLAIAAASYAFNVNLGVLLGSVGVRLRLYRMLGLRHTSTAGVVLFGSVTNWLGYCWMGAIFFFGAVPGTLASWGIGPAATRTAGAVLVLVACTYVFLCATAARRAWSFRGHLLAFPSVWMAMAQSGLAIASWNIVALVIYLLLERQVPYPEVLGITLLSSIAALLTHIPGGLGVTEVVFVDALRGQMNAHDVLAAILMYRVLYQWIPLCIALPGYVAVEIKIRRNRCGQDGQRAQKNGQAQ</sequence>
<feature type="transmembrane region" description="Helical" evidence="1">
    <location>
        <begin position="210"/>
        <end position="235"/>
    </location>
</feature>
<dbReference type="RefSeq" id="WP_368639407.1">
    <property type="nucleotide sequence ID" value="NZ_CP158254.1"/>
</dbReference>
<dbReference type="EMBL" id="CP158262">
    <property type="protein sequence ID" value="XDJ68658.1"/>
    <property type="molecule type" value="Genomic_DNA"/>
</dbReference>
<organism evidence="2">
    <name type="scientific">Castellaniella ginsengisoli</name>
    <dbReference type="NCBI Taxonomy" id="546114"/>
    <lineage>
        <taxon>Bacteria</taxon>
        <taxon>Pseudomonadati</taxon>
        <taxon>Pseudomonadota</taxon>
        <taxon>Betaproteobacteria</taxon>
        <taxon>Burkholderiales</taxon>
        <taxon>Alcaligenaceae</taxon>
        <taxon>Castellaniella</taxon>
    </lineage>
</organism>
<feature type="transmembrane region" description="Helical" evidence="1">
    <location>
        <begin position="177"/>
        <end position="198"/>
    </location>
</feature>
<feature type="transmembrane region" description="Helical" evidence="1">
    <location>
        <begin position="284"/>
        <end position="308"/>
    </location>
</feature>